<dbReference type="InterPro" id="IPR004389">
    <property type="entry name" value="Ribosomal_uL18_bac-type"/>
</dbReference>
<evidence type="ECO:0000256" key="4">
    <source>
        <dbReference type="ARBA" id="ARBA00022980"/>
    </source>
</evidence>
<name>A0A1F7J6V8_9BACT</name>
<proteinExistence type="inferred from homology"/>
<organism evidence="8 9">
    <name type="scientific">Candidatus Roizmanbacteria bacterium RIFCSPLOWO2_01_FULL_41_22</name>
    <dbReference type="NCBI Taxonomy" id="1802067"/>
    <lineage>
        <taxon>Bacteria</taxon>
        <taxon>Candidatus Roizmaniibacteriota</taxon>
    </lineage>
</organism>
<gene>
    <name evidence="7" type="primary">rplR</name>
    <name evidence="8" type="ORF">A2966_04405</name>
</gene>
<dbReference type="GO" id="GO:0003735">
    <property type="term" value="F:structural constituent of ribosome"/>
    <property type="evidence" value="ECO:0007669"/>
    <property type="project" value="InterPro"/>
</dbReference>
<evidence type="ECO:0000256" key="1">
    <source>
        <dbReference type="ARBA" id="ARBA00007116"/>
    </source>
</evidence>
<evidence type="ECO:0000256" key="6">
    <source>
        <dbReference type="ARBA" id="ARBA00035197"/>
    </source>
</evidence>
<reference evidence="8 9" key="1">
    <citation type="journal article" date="2016" name="Nat. Commun.">
        <title>Thousands of microbial genomes shed light on interconnected biogeochemical processes in an aquifer system.</title>
        <authorList>
            <person name="Anantharaman K."/>
            <person name="Brown C.T."/>
            <person name="Hug L.A."/>
            <person name="Sharon I."/>
            <person name="Castelle C.J."/>
            <person name="Probst A.J."/>
            <person name="Thomas B.C."/>
            <person name="Singh A."/>
            <person name="Wilkins M.J."/>
            <person name="Karaoz U."/>
            <person name="Brodie E.L."/>
            <person name="Williams K.H."/>
            <person name="Hubbard S.S."/>
            <person name="Banfield J.F."/>
        </authorList>
    </citation>
    <scope>NUCLEOTIDE SEQUENCE [LARGE SCALE GENOMIC DNA]</scope>
</reference>
<dbReference type="GO" id="GO:0008097">
    <property type="term" value="F:5S rRNA binding"/>
    <property type="evidence" value="ECO:0007669"/>
    <property type="project" value="TreeGrafter"/>
</dbReference>
<comment type="function">
    <text evidence="7">This is one of the proteins that bind and probably mediate the attachment of the 5S RNA into the large ribosomal subunit, where it forms part of the central protuberance.</text>
</comment>
<keyword evidence="5 7" id="KW-0687">Ribonucleoprotein</keyword>
<comment type="caution">
    <text evidence="8">The sequence shown here is derived from an EMBL/GenBank/DDBJ whole genome shotgun (WGS) entry which is preliminary data.</text>
</comment>
<keyword evidence="4 7" id="KW-0689">Ribosomal protein</keyword>
<dbReference type="STRING" id="1802067.A2966_04405"/>
<protein>
    <recommendedName>
        <fullName evidence="6 7">Large ribosomal subunit protein uL18</fullName>
    </recommendedName>
</protein>
<dbReference type="AlphaFoldDB" id="A0A1F7J6V8"/>
<dbReference type="SUPFAM" id="SSF53137">
    <property type="entry name" value="Translational machinery components"/>
    <property type="match status" value="1"/>
</dbReference>
<evidence type="ECO:0000313" key="8">
    <source>
        <dbReference type="EMBL" id="OGK51333.1"/>
    </source>
</evidence>
<evidence type="ECO:0000256" key="7">
    <source>
        <dbReference type="HAMAP-Rule" id="MF_01337"/>
    </source>
</evidence>
<keyword evidence="3 7" id="KW-0694">RNA-binding</keyword>
<dbReference type="InterPro" id="IPR005484">
    <property type="entry name" value="Ribosomal_uL18_bac/plant/anim"/>
</dbReference>
<evidence type="ECO:0000256" key="5">
    <source>
        <dbReference type="ARBA" id="ARBA00023274"/>
    </source>
</evidence>
<dbReference type="Pfam" id="PF00861">
    <property type="entry name" value="Ribosomal_L18p"/>
    <property type="match status" value="1"/>
</dbReference>
<dbReference type="InterPro" id="IPR057268">
    <property type="entry name" value="Ribosomal_L18"/>
</dbReference>
<keyword evidence="2 7" id="KW-0699">rRNA-binding</keyword>
<dbReference type="NCBIfam" id="TIGR00060">
    <property type="entry name" value="L18_bact"/>
    <property type="match status" value="1"/>
</dbReference>
<evidence type="ECO:0000256" key="3">
    <source>
        <dbReference type="ARBA" id="ARBA00022884"/>
    </source>
</evidence>
<dbReference type="Proteomes" id="UP000176480">
    <property type="component" value="Unassembled WGS sequence"/>
</dbReference>
<evidence type="ECO:0000313" key="9">
    <source>
        <dbReference type="Proteomes" id="UP000176480"/>
    </source>
</evidence>
<sequence length="116" mass="13078">MININRQRTDRRKRRVSANIHGTIVCPRICVYRSNKNIYVQAIDDDKKITITAVFSKTVKDGKMTKSVVAKAVGKKLASELLQVKIKQAVFDRSRYAYNGRVKALAEGLREGGIKV</sequence>
<accession>A0A1F7J6V8</accession>
<dbReference type="PANTHER" id="PTHR12899:SF3">
    <property type="entry name" value="LARGE RIBOSOMAL SUBUNIT PROTEIN UL18M"/>
    <property type="match status" value="1"/>
</dbReference>
<dbReference type="PANTHER" id="PTHR12899">
    <property type="entry name" value="39S RIBOSOMAL PROTEIN L18, MITOCHONDRIAL"/>
    <property type="match status" value="1"/>
</dbReference>
<dbReference type="GO" id="GO:0022625">
    <property type="term" value="C:cytosolic large ribosomal subunit"/>
    <property type="evidence" value="ECO:0007669"/>
    <property type="project" value="TreeGrafter"/>
</dbReference>
<comment type="subunit">
    <text evidence="7">Part of the 50S ribosomal subunit; part of the 5S rRNA/L5/L18/L25 subcomplex. Contacts the 5S and 23S rRNAs.</text>
</comment>
<dbReference type="EMBL" id="MGAR01000031">
    <property type="protein sequence ID" value="OGK51333.1"/>
    <property type="molecule type" value="Genomic_DNA"/>
</dbReference>
<dbReference type="HAMAP" id="MF_01337_B">
    <property type="entry name" value="Ribosomal_uL18_B"/>
    <property type="match status" value="1"/>
</dbReference>
<comment type="similarity">
    <text evidence="1 7">Belongs to the universal ribosomal protein uL18 family.</text>
</comment>
<dbReference type="GO" id="GO:0006412">
    <property type="term" value="P:translation"/>
    <property type="evidence" value="ECO:0007669"/>
    <property type="project" value="UniProtKB-UniRule"/>
</dbReference>
<dbReference type="CDD" id="cd00432">
    <property type="entry name" value="Ribosomal_L18_L5e"/>
    <property type="match status" value="1"/>
</dbReference>
<evidence type="ECO:0000256" key="2">
    <source>
        <dbReference type="ARBA" id="ARBA00022730"/>
    </source>
</evidence>
<dbReference type="Gene3D" id="3.30.420.100">
    <property type="match status" value="1"/>
</dbReference>